<dbReference type="InterPro" id="IPR035940">
    <property type="entry name" value="CAP_sf"/>
</dbReference>
<proteinExistence type="predicted"/>
<dbReference type="PANTHER" id="PTHR31157">
    <property type="entry name" value="SCP DOMAIN-CONTAINING PROTEIN"/>
    <property type="match status" value="1"/>
</dbReference>
<feature type="signal peptide" evidence="2">
    <location>
        <begin position="1"/>
        <end position="23"/>
    </location>
</feature>
<feature type="domain" description="SCP" evidence="3">
    <location>
        <begin position="56"/>
        <end position="181"/>
    </location>
</feature>
<feature type="compositionally biased region" description="Pro residues" evidence="1">
    <location>
        <begin position="198"/>
        <end position="209"/>
    </location>
</feature>
<dbReference type="PANTHER" id="PTHR31157:SF1">
    <property type="entry name" value="SCP DOMAIN-CONTAINING PROTEIN"/>
    <property type="match status" value="1"/>
</dbReference>
<feature type="compositionally biased region" description="Low complexity" evidence="1">
    <location>
        <begin position="214"/>
        <end position="290"/>
    </location>
</feature>
<dbReference type="AlphaFoldDB" id="A0A1Y2HTW4"/>
<evidence type="ECO:0000313" key="4">
    <source>
        <dbReference type="EMBL" id="ORZ37221.1"/>
    </source>
</evidence>
<feature type="region of interest" description="Disordered" evidence="1">
    <location>
        <begin position="188"/>
        <end position="354"/>
    </location>
</feature>
<dbReference type="Pfam" id="PF00188">
    <property type="entry name" value="CAP"/>
    <property type="match status" value="1"/>
</dbReference>
<keyword evidence="2" id="KW-0732">Signal</keyword>
<evidence type="ECO:0000256" key="1">
    <source>
        <dbReference type="SAM" id="MobiDB-lite"/>
    </source>
</evidence>
<dbReference type="SUPFAM" id="SSF55797">
    <property type="entry name" value="PR-1-like"/>
    <property type="match status" value="1"/>
</dbReference>
<dbReference type="Gene3D" id="3.40.33.10">
    <property type="entry name" value="CAP"/>
    <property type="match status" value="1"/>
</dbReference>
<accession>A0A1Y2HTW4</accession>
<name>A0A1Y2HTW4_9FUNG</name>
<feature type="chain" id="PRO_5013277060" evidence="2">
    <location>
        <begin position="24"/>
        <end position="354"/>
    </location>
</feature>
<sequence>MSNTISIKAVMAVMAISASSVLSLPAGQEYPGANANIPTVHPPVSSPPDQYALLALDTLNKMRTASGLQPLCITAKLQKASQEHSNWMSRTQIFEHSKFGFMENIAVHGEGYYLPGKTCFGNGAEKATDLKSSAEFTTNCQWKNSEGHYKNMMNPRHTRAGIAYAIGPFDGFKGYWWTQNFDSSDEPCIAGGVGSAPVAPPRNSQPPAQPTSTAVAPPRRSQPAAPSSSATRSAPAATTNAPKTTTVSKPAVTRDPVPTTVATTTTTARAPQPAPTTKPTTTTKVQAKPTHPAYVPRPPRSSQSYARTSTAAQSTGSAAPTAAPTAVTTHGGKHSGHDKCAPKHKKTKAPEYGY</sequence>
<protein>
    <submittedName>
        <fullName evidence="4">Cysteine-rich secretory protein family-domain-containing protein</fullName>
    </submittedName>
</protein>
<dbReference type="Proteomes" id="UP000193411">
    <property type="component" value="Unassembled WGS sequence"/>
</dbReference>
<dbReference type="CDD" id="cd05379">
    <property type="entry name" value="CAP_bacterial"/>
    <property type="match status" value="1"/>
</dbReference>
<dbReference type="OrthoDB" id="2139349at2759"/>
<reference evidence="4 5" key="1">
    <citation type="submission" date="2016-07" db="EMBL/GenBank/DDBJ databases">
        <title>Pervasive Adenine N6-methylation of Active Genes in Fungi.</title>
        <authorList>
            <consortium name="DOE Joint Genome Institute"/>
            <person name="Mondo S.J."/>
            <person name="Dannebaum R.O."/>
            <person name="Kuo R.C."/>
            <person name="Labutti K."/>
            <person name="Haridas S."/>
            <person name="Kuo A."/>
            <person name="Salamov A."/>
            <person name="Ahrendt S.R."/>
            <person name="Lipzen A."/>
            <person name="Sullivan W."/>
            <person name="Andreopoulos W.B."/>
            <person name="Clum A."/>
            <person name="Lindquist E."/>
            <person name="Daum C."/>
            <person name="Ramamoorthy G.K."/>
            <person name="Gryganskyi A."/>
            <person name="Culley D."/>
            <person name="Magnuson J.K."/>
            <person name="James T.Y."/>
            <person name="O'Malley M.A."/>
            <person name="Stajich J.E."/>
            <person name="Spatafora J.W."/>
            <person name="Visel A."/>
            <person name="Grigoriev I.V."/>
        </authorList>
    </citation>
    <scope>NUCLEOTIDE SEQUENCE [LARGE SCALE GENOMIC DNA]</scope>
    <source>
        <strain evidence="4 5">PL171</strain>
    </source>
</reference>
<evidence type="ECO:0000259" key="3">
    <source>
        <dbReference type="Pfam" id="PF00188"/>
    </source>
</evidence>
<feature type="compositionally biased region" description="Low complexity" evidence="1">
    <location>
        <begin position="308"/>
        <end position="329"/>
    </location>
</feature>
<keyword evidence="5" id="KW-1185">Reference proteome</keyword>
<gene>
    <name evidence="4" type="ORF">BCR44DRAFT_97066</name>
</gene>
<dbReference type="EMBL" id="MCFL01000013">
    <property type="protein sequence ID" value="ORZ37221.1"/>
    <property type="molecule type" value="Genomic_DNA"/>
</dbReference>
<comment type="caution">
    <text evidence="4">The sequence shown here is derived from an EMBL/GenBank/DDBJ whole genome shotgun (WGS) entry which is preliminary data.</text>
</comment>
<evidence type="ECO:0000313" key="5">
    <source>
        <dbReference type="Proteomes" id="UP000193411"/>
    </source>
</evidence>
<dbReference type="InterPro" id="IPR014044">
    <property type="entry name" value="CAP_dom"/>
</dbReference>
<organism evidence="4 5">
    <name type="scientific">Catenaria anguillulae PL171</name>
    <dbReference type="NCBI Taxonomy" id="765915"/>
    <lineage>
        <taxon>Eukaryota</taxon>
        <taxon>Fungi</taxon>
        <taxon>Fungi incertae sedis</taxon>
        <taxon>Blastocladiomycota</taxon>
        <taxon>Blastocladiomycetes</taxon>
        <taxon>Blastocladiales</taxon>
        <taxon>Catenariaceae</taxon>
        <taxon>Catenaria</taxon>
    </lineage>
</organism>
<evidence type="ECO:0000256" key="2">
    <source>
        <dbReference type="SAM" id="SignalP"/>
    </source>
</evidence>